<dbReference type="KEGG" id="xfa:XF_1193"/>
<protein>
    <submittedName>
        <fullName evidence="1">Uncharacterized protein</fullName>
    </submittedName>
</protein>
<sequence>MTDSILTQVLHRRTPNQLPLTITSESKGAIIIRWQALMGHKEALPTQ</sequence>
<accession>Q9PE35</accession>
<evidence type="ECO:0000313" key="2">
    <source>
        <dbReference type="Proteomes" id="UP000000812"/>
    </source>
</evidence>
<dbReference type="AlphaFoldDB" id="Q9PE35"/>
<gene>
    <name evidence="1" type="ordered locus">XF_1193</name>
</gene>
<organism evidence="1 2">
    <name type="scientific">Xylella fastidiosa (strain 9a5c)</name>
    <dbReference type="NCBI Taxonomy" id="160492"/>
    <lineage>
        <taxon>Bacteria</taxon>
        <taxon>Pseudomonadati</taxon>
        <taxon>Pseudomonadota</taxon>
        <taxon>Gammaproteobacteria</taxon>
        <taxon>Lysobacterales</taxon>
        <taxon>Lysobacteraceae</taxon>
        <taxon>Xylella</taxon>
    </lineage>
</organism>
<name>Q9PE35_XYLFA</name>
<dbReference type="HOGENOM" id="CLU_3174981_0_0_6"/>
<proteinExistence type="predicted"/>
<dbReference type="Proteomes" id="UP000000812">
    <property type="component" value="Chromosome"/>
</dbReference>
<dbReference type="EMBL" id="AE003849">
    <property type="protein sequence ID" value="AAF84003.1"/>
    <property type="molecule type" value="Genomic_DNA"/>
</dbReference>
<evidence type="ECO:0000313" key="1">
    <source>
        <dbReference type="EMBL" id="AAF84003.1"/>
    </source>
</evidence>
<dbReference type="PIR" id="G82712">
    <property type="entry name" value="G82712"/>
</dbReference>
<reference evidence="1 2" key="1">
    <citation type="journal article" date="2000" name="Nature">
        <title>The genome sequence of the plant pathogen Xylella fastidiosa.</title>
        <authorList>
            <person name="Simpson A.J."/>
            <person name="Reinach F.C."/>
            <person name="Arruda P."/>
            <person name="Abreu F.A."/>
            <person name="Acencio M."/>
            <person name="Alvarenga R."/>
            <person name="Alves L.M."/>
            <person name="Araya J.E."/>
            <person name="Baia G.S."/>
            <person name="Baptista C.S."/>
            <person name="Barros M.H."/>
            <person name="Bonaccorsi E.D."/>
            <person name="Bordin S."/>
            <person name="Bove J.M."/>
            <person name="Briones M.R."/>
            <person name="Bueno M.R."/>
            <person name="Camargo A.A."/>
            <person name="Camargo L.E."/>
            <person name="Carraro D.M."/>
            <person name="Carrer H."/>
            <person name="Colauto N.B."/>
            <person name="Colombo C."/>
            <person name="Costa F.F."/>
            <person name="Costa M.C."/>
            <person name="Costa-Neto C.M."/>
            <person name="Coutinho L.L."/>
            <person name="Cristofani M."/>
            <person name="Dias-Neto E."/>
            <person name="Docena C."/>
            <person name="El-Dorry H."/>
            <person name="Facincani A.P."/>
            <person name="Ferreira A.J."/>
            <person name="Ferreira V.C."/>
            <person name="Ferro J.A."/>
            <person name="Fraga J.S."/>
            <person name="Franca S.C."/>
            <person name="Franco M.C."/>
            <person name="Frohme M."/>
            <person name="Furlan L.R."/>
            <person name="Garnier M."/>
            <person name="Goldman G.H."/>
            <person name="Goldman M.H."/>
            <person name="Gomes S.L."/>
            <person name="Gruber A."/>
            <person name="Ho P.L."/>
            <person name="Hoheisel J.D."/>
            <person name="Junqueira M.L."/>
            <person name="Kemper E.L."/>
            <person name="Kitajima J.P."/>
            <person name="Krieger J.E."/>
            <person name="Kuramae E.E."/>
            <person name="Laigret F."/>
            <person name="Lambais M.R."/>
            <person name="Leite L.C."/>
            <person name="Lemos E.G."/>
            <person name="Lemos M.V."/>
            <person name="Lopes S.A."/>
            <person name="Lopes C.R."/>
            <person name="Machado J.A."/>
            <person name="Machado M.A."/>
            <person name="Madeira A.M."/>
            <person name="Madeira H.M."/>
            <person name="Marino C.L."/>
            <person name="Marques M.V."/>
            <person name="Martins E.A."/>
            <person name="Martins E.M."/>
            <person name="Matsukuma A.Y."/>
            <person name="Menck C.F."/>
            <person name="Miracca E.C."/>
            <person name="Miyaki C.Y."/>
            <person name="Monteriro-Vitorello C.B."/>
            <person name="Moon D.H."/>
            <person name="Nagai M.A."/>
            <person name="Nascimento A.L."/>
            <person name="Netto L.E."/>
            <person name="Nhani A.Jr."/>
            <person name="Nobrega F.G."/>
            <person name="Nunes L.R."/>
            <person name="Oliveira M.A."/>
            <person name="de Oliveira M.C."/>
            <person name="de Oliveira R.C."/>
            <person name="Palmieri D.A."/>
            <person name="Paris A."/>
            <person name="Peixoto B.R."/>
            <person name="Pereira G.A."/>
            <person name="Pereira H.A.Jr."/>
            <person name="Pesquero J.B."/>
            <person name="Quaggio R.B."/>
            <person name="Roberto P.G."/>
            <person name="Rodrigues V."/>
            <person name="de M Rosa A.J."/>
            <person name="de Rosa V.E.Jr."/>
            <person name="de Sa R.G."/>
            <person name="Santelli R.V."/>
            <person name="Sawasaki H.E."/>
            <person name="da Silva A.C."/>
            <person name="da Silva A.M."/>
            <person name="da Silva F.R."/>
            <person name="da Silva W.A.Jr."/>
            <person name="da Silveira J.F."/>
            <person name="Silvestri M.L."/>
            <person name="Siqueira W.J."/>
            <person name="de Souza A.A."/>
            <person name="de Souza A.P."/>
            <person name="Terenzi M.F."/>
            <person name="Truffi D."/>
            <person name="Tsai S.M."/>
            <person name="Tsuhako M.H."/>
            <person name="Vallada H."/>
            <person name="Van Sluys M.A."/>
            <person name="Verjovski-Almeida S."/>
            <person name="Vettore A.L."/>
            <person name="Zago M.A."/>
            <person name="Zatz M."/>
            <person name="Meidanis J."/>
            <person name="Setubal J.C."/>
        </authorList>
    </citation>
    <scope>NUCLEOTIDE SEQUENCE [LARGE SCALE GENOMIC DNA]</scope>
    <source>
        <strain evidence="1 2">9a5c</strain>
    </source>
</reference>